<organism evidence="1 2">
    <name type="scientific">Rhizobium daejeonense</name>
    <dbReference type="NCBI Taxonomy" id="240521"/>
    <lineage>
        <taxon>Bacteria</taxon>
        <taxon>Pseudomonadati</taxon>
        <taxon>Pseudomonadota</taxon>
        <taxon>Alphaproteobacteria</taxon>
        <taxon>Hyphomicrobiales</taxon>
        <taxon>Rhizobiaceae</taxon>
        <taxon>Rhizobium/Agrobacterium group</taxon>
        <taxon>Rhizobium</taxon>
    </lineage>
</organism>
<reference evidence="1 2" key="1">
    <citation type="submission" date="2020-02" db="EMBL/GenBank/DDBJ databases">
        <title>Genome sequence of the type strain CCBAU10050 of Rhizobium daejeonense.</title>
        <authorList>
            <person name="Gao J."/>
            <person name="Sun J."/>
        </authorList>
    </citation>
    <scope>NUCLEOTIDE SEQUENCE [LARGE SCALE GENOMIC DNA]</scope>
    <source>
        <strain evidence="1 2">CCBAU10050</strain>
    </source>
</reference>
<dbReference type="AlphaFoldDB" id="A0A6M1RP50"/>
<protein>
    <recommendedName>
        <fullName evidence="3">DUF2946 domain-containing protein</fullName>
    </recommendedName>
</protein>
<evidence type="ECO:0000313" key="1">
    <source>
        <dbReference type="EMBL" id="NGO63052.1"/>
    </source>
</evidence>
<comment type="caution">
    <text evidence="1">The sequence shown here is derived from an EMBL/GenBank/DDBJ whole genome shotgun (WGS) entry which is preliminary data.</text>
</comment>
<proteinExistence type="predicted"/>
<name>A0A6M1RP50_9HYPH</name>
<evidence type="ECO:0000313" key="2">
    <source>
        <dbReference type="Proteomes" id="UP000477849"/>
    </source>
</evidence>
<gene>
    <name evidence="1" type="ORF">G6N76_05155</name>
</gene>
<dbReference type="RefSeq" id="WP_163899348.1">
    <property type="nucleotide sequence ID" value="NZ_CP048427.1"/>
</dbReference>
<accession>A0A6M1RP50</accession>
<evidence type="ECO:0008006" key="3">
    <source>
        <dbReference type="Google" id="ProtNLM"/>
    </source>
</evidence>
<dbReference type="EMBL" id="JAAKZH010000001">
    <property type="protein sequence ID" value="NGO63052.1"/>
    <property type="molecule type" value="Genomic_DNA"/>
</dbReference>
<dbReference type="Proteomes" id="UP000477849">
    <property type="component" value="Unassembled WGS sequence"/>
</dbReference>
<sequence>MTRRRGIANLLTRMLCVIAILSLGLAHKPPQVMAAAMETAGLRLPDGTYADICLSDSAIKHPSATLYCEACMLAGSTLLPQPDTDGWLLSNFPSLYNAQKAVVTHLIQKAVERPRSRAPPVVS</sequence>
<keyword evidence="2" id="KW-1185">Reference proteome</keyword>